<keyword evidence="1" id="KW-1133">Transmembrane helix</keyword>
<keyword evidence="3" id="KW-1185">Reference proteome</keyword>
<keyword evidence="1" id="KW-0812">Transmembrane</keyword>
<dbReference type="HOGENOM" id="CLU_2758630_0_0_1"/>
<dbReference type="RefSeq" id="XP_007397570.1">
    <property type="nucleotide sequence ID" value="XM_007397508.1"/>
</dbReference>
<name>K5UXT0_PHACS</name>
<gene>
    <name evidence="2" type="ORF">PHACADRAFT_259063</name>
</gene>
<accession>K5UXT0</accession>
<dbReference type="GeneID" id="18917293"/>
<evidence type="ECO:0000313" key="2">
    <source>
        <dbReference type="EMBL" id="EKM54896.1"/>
    </source>
</evidence>
<dbReference type="InParanoid" id="K5UXT0"/>
<feature type="transmembrane region" description="Helical" evidence="1">
    <location>
        <begin position="20"/>
        <end position="47"/>
    </location>
</feature>
<keyword evidence="1" id="KW-0472">Membrane</keyword>
<organism evidence="2 3">
    <name type="scientific">Phanerochaete carnosa (strain HHB-10118-sp)</name>
    <name type="common">White-rot fungus</name>
    <name type="synonym">Peniophora carnosa</name>
    <dbReference type="NCBI Taxonomy" id="650164"/>
    <lineage>
        <taxon>Eukaryota</taxon>
        <taxon>Fungi</taxon>
        <taxon>Dikarya</taxon>
        <taxon>Basidiomycota</taxon>
        <taxon>Agaricomycotina</taxon>
        <taxon>Agaricomycetes</taxon>
        <taxon>Polyporales</taxon>
        <taxon>Phanerochaetaceae</taxon>
        <taxon>Phanerochaete</taxon>
    </lineage>
</organism>
<dbReference type="KEGG" id="pco:PHACADRAFT_259063"/>
<protein>
    <submittedName>
        <fullName evidence="2">Uncharacterized protein</fullName>
    </submittedName>
</protein>
<dbReference type="EMBL" id="JH930473">
    <property type="protein sequence ID" value="EKM54896.1"/>
    <property type="molecule type" value="Genomic_DNA"/>
</dbReference>
<evidence type="ECO:0000256" key="1">
    <source>
        <dbReference type="SAM" id="Phobius"/>
    </source>
</evidence>
<reference evidence="2 3" key="1">
    <citation type="journal article" date="2012" name="BMC Genomics">
        <title>Comparative genomics of the white-rot fungi, Phanerochaete carnosa and P. chrysosporium, to elucidate the genetic basis of the distinct wood types they colonize.</title>
        <authorList>
            <person name="Suzuki H."/>
            <person name="MacDonald J."/>
            <person name="Syed K."/>
            <person name="Salamov A."/>
            <person name="Hori C."/>
            <person name="Aerts A."/>
            <person name="Henrissat B."/>
            <person name="Wiebenga A."/>
            <person name="vanKuyk P.A."/>
            <person name="Barry K."/>
            <person name="Lindquist E."/>
            <person name="LaButti K."/>
            <person name="Lapidus A."/>
            <person name="Lucas S."/>
            <person name="Coutinho P."/>
            <person name="Gong Y."/>
            <person name="Samejima M."/>
            <person name="Mahadevan R."/>
            <person name="Abou-Zaid M."/>
            <person name="de Vries R.P."/>
            <person name="Igarashi K."/>
            <person name="Yadav J.S."/>
            <person name="Grigoriev I.V."/>
            <person name="Master E.R."/>
        </authorList>
    </citation>
    <scope>NUCLEOTIDE SEQUENCE [LARGE SCALE GENOMIC DNA]</scope>
    <source>
        <strain evidence="2 3">HHB-10118-sp</strain>
    </source>
</reference>
<proteinExistence type="predicted"/>
<dbReference type="AlphaFoldDB" id="K5UXT0"/>
<dbReference type="Proteomes" id="UP000008370">
    <property type="component" value="Unassembled WGS sequence"/>
</dbReference>
<sequence length="70" mass="7556">MSTLDNTAANATLPEPTAAALRWSCYILATNLAVTFRLIVLCIGLIFQVFKDFLRARTVANLSRGNVVAG</sequence>
<evidence type="ECO:0000313" key="3">
    <source>
        <dbReference type="Proteomes" id="UP000008370"/>
    </source>
</evidence>